<evidence type="ECO:0000256" key="3">
    <source>
        <dbReference type="ARBA" id="ARBA00022475"/>
    </source>
</evidence>
<evidence type="ECO:0000256" key="9">
    <source>
        <dbReference type="SAM" id="Phobius"/>
    </source>
</evidence>
<dbReference type="PANTHER" id="PTHR33281">
    <property type="entry name" value="UPF0187 PROTEIN YNEE"/>
    <property type="match status" value="1"/>
</dbReference>
<evidence type="ECO:0000256" key="5">
    <source>
        <dbReference type="ARBA" id="ARBA00022989"/>
    </source>
</evidence>
<comment type="subcellular location">
    <subcellularLocation>
        <location evidence="1">Cell membrane</location>
        <topology evidence="1">Multi-pass membrane protein</topology>
    </subcellularLocation>
</comment>
<keyword evidence="7 9" id="KW-0472">Membrane</keyword>
<dbReference type="PANTHER" id="PTHR33281:SF19">
    <property type="entry name" value="VOLTAGE-DEPENDENT ANION CHANNEL-FORMING PROTEIN YNEE"/>
    <property type="match status" value="1"/>
</dbReference>
<evidence type="ECO:0000256" key="2">
    <source>
        <dbReference type="ARBA" id="ARBA00022448"/>
    </source>
</evidence>
<evidence type="ECO:0000256" key="6">
    <source>
        <dbReference type="ARBA" id="ARBA00023065"/>
    </source>
</evidence>
<dbReference type="Proteomes" id="UP000679307">
    <property type="component" value="Chromosome"/>
</dbReference>
<keyword evidence="4 9" id="KW-0812">Transmembrane</keyword>
<keyword evidence="6" id="KW-0406">Ion transport</keyword>
<feature type="transmembrane region" description="Helical" evidence="9">
    <location>
        <begin position="31"/>
        <end position="50"/>
    </location>
</feature>
<keyword evidence="2" id="KW-0813">Transport</keyword>
<keyword evidence="5 9" id="KW-1133">Transmembrane helix</keyword>
<name>A0ABX8EBS1_9ACTN</name>
<proteinExistence type="inferred from homology"/>
<organism evidence="10 11">
    <name type="scientific">Nocardioides aquaticus</name>
    <dbReference type="NCBI Taxonomy" id="160826"/>
    <lineage>
        <taxon>Bacteria</taxon>
        <taxon>Bacillati</taxon>
        <taxon>Actinomycetota</taxon>
        <taxon>Actinomycetes</taxon>
        <taxon>Propionibacteriales</taxon>
        <taxon>Nocardioidaceae</taxon>
        <taxon>Nocardioides</taxon>
    </lineage>
</organism>
<evidence type="ECO:0000256" key="4">
    <source>
        <dbReference type="ARBA" id="ARBA00022692"/>
    </source>
</evidence>
<dbReference type="InterPro" id="IPR044669">
    <property type="entry name" value="YneE/VCCN1/2-like"/>
</dbReference>
<dbReference type="Pfam" id="PF25539">
    <property type="entry name" value="Bestrophin_2"/>
    <property type="match status" value="1"/>
</dbReference>
<evidence type="ECO:0000313" key="10">
    <source>
        <dbReference type="EMBL" id="QVT77659.1"/>
    </source>
</evidence>
<sequence length="310" mass="34492">MWAGLVGETLGVIVSSVPPPLTAWRGLLPPLALLLVWDVVVTLAYVRGWLGFGEITIQYTLYGTAVALFLGFMVNAAYARWWEARTLWGTITNHSRNLARESVTLLDTAAAEARPMLVTEVVRAQAAYVHVLRTSLRGQEPPEELTRYTTDEVAARVLEATNKPNAVLNEIGTLLTEARRRGMVDTITRVQLETTLTTLADAQGGLERIKNTPLPVQYRFLPSFFARTFCVILPFAMAQDLRWLTPVGSGLVGMMFLLAVQVGRDLADPFRDEIHDVPMTAITRTIEIDLLETIGERSPDRVGPRHEVLW</sequence>
<evidence type="ECO:0000256" key="1">
    <source>
        <dbReference type="ARBA" id="ARBA00004651"/>
    </source>
</evidence>
<evidence type="ECO:0000313" key="11">
    <source>
        <dbReference type="Proteomes" id="UP000679307"/>
    </source>
</evidence>
<protein>
    <recommendedName>
        <fullName evidence="12">Bestrophin</fullName>
    </recommendedName>
</protein>
<feature type="transmembrane region" description="Helical" evidence="9">
    <location>
        <begin position="56"/>
        <end position="78"/>
    </location>
</feature>
<keyword evidence="3" id="KW-1003">Cell membrane</keyword>
<comment type="similarity">
    <text evidence="8">Belongs to the anion channel-forming bestrophin (TC 1.A.46) family.</text>
</comment>
<accession>A0ABX8EBS1</accession>
<reference evidence="10 11" key="1">
    <citation type="submission" date="2021-05" db="EMBL/GenBank/DDBJ databases">
        <title>Complete genome of Nocardioides aquaticus KCTC 9944T isolated from meromictic and hypersaline Ekho Lake, Antarctica.</title>
        <authorList>
            <person name="Hwang K."/>
            <person name="Kim K.M."/>
            <person name="Choe H."/>
        </authorList>
    </citation>
    <scope>NUCLEOTIDE SEQUENCE [LARGE SCALE GENOMIC DNA]</scope>
    <source>
        <strain evidence="10 11">KCTC 9944</strain>
    </source>
</reference>
<keyword evidence="11" id="KW-1185">Reference proteome</keyword>
<evidence type="ECO:0008006" key="12">
    <source>
        <dbReference type="Google" id="ProtNLM"/>
    </source>
</evidence>
<evidence type="ECO:0000256" key="7">
    <source>
        <dbReference type="ARBA" id="ARBA00023136"/>
    </source>
</evidence>
<gene>
    <name evidence="10" type="ORF">ENKNEFLB_00023</name>
</gene>
<dbReference type="EMBL" id="CP075371">
    <property type="protein sequence ID" value="QVT77659.1"/>
    <property type="molecule type" value="Genomic_DNA"/>
</dbReference>
<evidence type="ECO:0000256" key="8">
    <source>
        <dbReference type="ARBA" id="ARBA00034708"/>
    </source>
</evidence>